<organism evidence="3 4">
    <name type="scientific">Blastocystis sp. subtype 1 (strain ATCC 50177 / NandII)</name>
    <dbReference type="NCBI Taxonomy" id="478820"/>
    <lineage>
        <taxon>Eukaryota</taxon>
        <taxon>Sar</taxon>
        <taxon>Stramenopiles</taxon>
        <taxon>Bigyra</taxon>
        <taxon>Opalozoa</taxon>
        <taxon>Opalinata</taxon>
        <taxon>Blastocystidae</taxon>
        <taxon>Blastocystis</taxon>
    </lineage>
</organism>
<dbReference type="GO" id="GO:0005664">
    <property type="term" value="C:nuclear origin of replication recognition complex"/>
    <property type="evidence" value="ECO:0007669"/>
    <property type="project" value="InterPro"/>
</dbReference>
<dbReference type="InterPro" id="IPR040855">
    <property type="entry name" value="ORC_WH_C"/>
</dbReference>
<proteinExistence type="predicted"/>
<sequence>MANGGIPQNGAYRSALLFIFSMNSREKGRVNSSCYWIDGSADIEQEETYPDKFAVNSTATYDASNLEYILASPKKEKETDNYKLRCCLFKSTVDRIESVVNSEIEHTTNKCVSLVKAFIQNVLIHYEGSKLLPICLSLIDISTYNHAQKDLFGIGSFCSQMLLLPFLEVDELTGYDVIREEVERQMEKGEGRKLVVYLYQSEAQRQESIKEIVEYCLYCRTTLNVDLVLLTEWYCFPEEFGNLLQRPITANSIIQPVLFPSAIQLLNNVFSRLVVRHELPFVPPAAFLARINSTLVNYDYSIWMWVKAVRLLAWTYFSSQPASVVAAFFLRQSLSGVCKPSETSKTNDVLEASSSSETSKTNDVLETAETTEALETAKTIEITTTSETAEPTSQVQVSQSQEKTQRKSQKRAAELLNLEEPTPSKATKGKTAKTAQKSQRLEATSRYALRRVVGHVPKSAGNRYTIISNYAVDTETMSVADALKELELLPQYTADDGEKLEADLRGVRRELEREAAATTFYWRLLTSCGCSATEREVYLMLAGERPLRECELHRKCQTHFKAVQDAALFERLLKGMEVVASGLPVSAKVRQLHEQFASSGKEEAMSKADRVEMLKQATTREELKKVLAKQQDDSAGVKSRIKESFWTLLGELLQAVFHSKQYAALRAALTTTTLPPRHALCLSNRKEAIDALTYPSAYYECKCCKDGVVSSANEDACILYGLFKEMGKLMKVDELKKQFYSVFLKDDADADKTLIEARFWDSITTLQYLGFLSLDDTNVKVTKMDFAL</sequence>
<evidence type="ECO:0000313" key="3">
    <source>
        <dbReference type="EMBL" id="OAO17023.1"/>
    </source>
</evidence>
<dbReference type="PANTHER" id="PTHR12748:SF0">
    <property type="entry name" value="ORIGIN RECOGNITION COMPLEX SUBUNIT 3"/>
    <property type="match status" value="1"/>
</dbReference>
<dbReference type="Pfam" id="PF18137">
    <property type="entry name" value="WHD_ORC"/>
    <property type="match status" value="1"/>
</dbReference>
<evidence type="ECO:0000259" key="2">
    <source>
        <dbReference type="Pfam" id="PF18137"/>
    </source>
</evidence>
<dbReference type="EMBL" id="LXWW01000049">
    <property type="protein sequence ID" value="OAO17023.1"/>
    <property type="molecule type" value="Genomic_DNA"/>
</dbReference>
<dbReference type="Proteomes" id="UP000078348">
    <property type="component" value="Unassembled WGS sequence"/>
</dbReference>
<feature type="compositionally biased region" description="Polar residues" evidence="1">
    <location>
        <begin position="341"/>
        <end position="364"/>
    </location>
</feature>
<gene>
    <name evidence="3" type="ORF">AV274_1247</name>
</gene>
<comment type="caution">
    <text evidence="3">The sequence shown here is derived from an EMBL/GenBank/DDBJ whole genome shotgun (WGS) entry which is preliminary data.</text>
</comment>
<protein>
    <recommendedName>
        <fullName evidence="2">Origin recognition complex subunit 3 winged helix C-terminal domain-containing protein</fullName>
    </recommendedName>
</protein>
<dbReference type="GO" id="GO:0031261">
    <property type="term" value="C:DNA replication preinitiation complex"/>
    <property type="evidence" value="ECO:0007669"/>
    <property type="project" value="TreeGrafter"/>
</dbReference>
<accession>A0A196SJ08</accession>
<reference evidence="3 4" key="1">
    <citation type="submission" date="2016-05" db="EMBL/GenBank/DDBJ databases">
        <title>Nuclear genome of Blastocystis sp. subtype 1 NandII.</title>
        <authorList>
            <person name="Gentekaki E."/>
            <person name="Curtis B."/>
            <person name="Stairs C."/>
            <person name="Eme L."/>
            <person name="Herman E."/>
            <person name="Klimes V."/>
            <person name="Arias M.C."/>
            <person name="Elias M."/>
            <person name="Hilliou F."/>
            <person name="Klute M."/>
            <person name="Malik S.-B."/>
            <person name="Pightling A."/>
            <person name="Rachubinski R."/>
            <person name="Salas D."/>
            <person name="Schlacht A."/>
            <person name="Suga H."/>
            <person name="Archibald J."/>
            <person name="Ball S.G."/>
            <person name="Clark G."/>
            <person name="Dacks J."/>
            <person name="Van Der Giezen M."/>
            <person name="Tsaousis A."/>
            <person name="Roger A."/>
        </authorList>
    </citation>
    <scope>NUCLEOTIDE SEQUENCE [LARGE SCALE GENOMIC DNA]</scope>
    <source>
        <strain evidence="4">ATCC 50177 / NandII</strain>
    </source>
</reference>
<feature type="compositionally biased region" description="Low complexity" evidence="1">
    <location>
        <begin position="383"/>
        <end position="392"/>
    </location>
</feature>
<evidence type="ECO:0000313" key="4">
    <source>
        <dbReference type="Proteomes" id="UP000078348"/>
    </source>
</evidence>
<dbReference type="PANTHER" id="PTHR12748">
    <property type="entry name" value="ORIGIN RECOGNITION COMPLEX SUBUNIT 3"/>
    <property type="match status" value="1"/>
</dbReference>
<dbReference type="InterPro" id="IPR020795">
    <property type="entry name" value="ORC3"/>
</dbReference>
<dbReference type="OrthoDB" id="10265211at2759"/>
<name>A0A196SJ08_BLAHN</name>
<feature type="region of interest" description="Disordered" evidence="1">
    <location>
        <begin position="383"/>
        <end position="440"/>
    </location>
</feature>
<dbReference type="GO" id="GO:0006270">
    <property type="term" value="P:DNA replication initiation"/>
    <property type="evidence" value="ECO:0007669"/>
    <property type="project" value="TreeGrafter"/>
</dbReference>
<dbReference type="GO" id="GO:0005656">
    <property type="term" value="C:nuclear pre-replicative complex"/>
    <property type="evidence" value="ECO:0007669"/>
    <property type="project" value="TreeGrafter"/>
</dbReference>
<dbReference type="GO" id="GO:0003688">
    <property type="term" value="F:DNA replication origin binding"/>
    <property type="evidence" value="ECO:0007669"/>
    <property type="project" value="TreeGrafter"/>
</dbReference>
<evidence type="ECO:0000256" key="1">
    <source>
        <dbReference type="SAM" id="MobiDB-lite"/>
    </source>
</evidence>
<feature type="domain" description="Origin recognition complex subunit 3 winged helix C-terminal" evidence="2">
    <location>
        <begin position="685"/>
        <end position="772"/>
    </location>
</feature>
<feature type="compositionally biased region" description="Polar residues" evidence="1">
    <location>
        <begin position="393"/>
        <end position="402"/>
    </location>
</feature>
<keyword evidence="4" id="KW-1185">Reference proteome</keyword>
<dbReference type="AlphaFoldDB" id="A0A196SJ08"/>
<feature type="region of interest" description="Disordered" evidence="1">
    <location>
        <begin position="338"/>
        <end position="370"/>
    </location>
</feature>